<reference evidence="15" key="1">
    <citation type="journal article" date="2023" name="Mol. Plant Microbe Interact.">
        <title>Elucidating the Obligate Nature and Biological Capacity of an Invasive Fungal Corn Pathogen.</title>
        <authorList>
            <person name="MacCready J.S."/>
            <person name="Roggenkamp E.M."/>
            <person name="Gdanetz K."/>
            <person name="Chilvers M.I."/>
        </authorList>
    </citation>
    <scope>NUCLEOTIDE SEQUENCE</scope>
    <source>
        <strain evidence="15">PM02</strain>
    </source>
</reference>
<comment type="subcellular location">
    <subcellularLocation>
        <location evidence="1">Cytoplasm</location>
        <location evidence="1">P-body</location>
    </subcellularLocation>
    <subcellularLocation>
        <location evidence="2">Cytoplasm</location>
        <location evidence="2">Cytosol</location>
    </subcellularLocation>
</comment>
<dbReference type="Pfam" id="PF25479">
    <property type="entry name" value="Vts1"/>
    <property type="match status" value="1"/>
</dbReference>
<dbReference type="AlphaFoldDB" id="A0AAD9I4T8"/>
<dbReference type="FunFam" id="1.10.150.50:FF:000033">
    <property type="entry name" value="Protein vts1, variant"/>
    <property type="match status" value="1"/>
</dbReference>
<evidence type="ECO:0000256" key="1">
    <source>
        <dbReference type="ARBA" id="ARBA00004201"/>
    </source>
</evidence>
<dbReference type="InterPro" id="IPR050897">
    <property type="entry name" value="SMAUG/VTS1_RNA-bind"/>
</dbReference>
<dbReference type="InterPro" id="IPR057327">
    <property type="entry name" value="Vts1_dom"/>
</dbReference>
<dbReference type="InterPro" id="IPR013761">
    <property type="entry name" value="SAM/pointed_sf"/>
</dbReference>
<dbReference type="PROSITE" id="PS50105">
    <property type="entry name" value="SAM_DOMAIN"/>
    <property type="match status" value="1"/>
</dbReference>
<gene>
    <name evidence="15" type="ORF">P8C59_005081</name>
</gene>
<keyword evidence="16" id="KW-1185">Reference proteome</keyword>
<proteinExistence type="inferred from homology"/>
<dbReference type="CDD" id="cd09556">
    <property type="entry name" value="SAM_VTS1_fungal"/>
    <property type="match status" value="1"/>
</dbReference>
<evidence type="ECO:0000256" key="3">
    <source>
        <dbReference type="ARBA" id="ARBA00007325"/>
    </source>
</evidence>
<keyword evidence="8" id="KW-0653">Protein transport</keyword>
<dbReference type="GO" id="GO:0000166">
    <property type="term" value="F:nucleotide binding"/>
    <property type="evidence" value="ECO:0007669"/>
    <property type="project" value="UniProtKB-KW"/>
</dbReference>
<dbReference type="PANTHER" id="PTHR12515">
    <property type="entry name" value="STERILE ALPHA MOTIF DOMAIN CONTAINING PROTEIN 4-RELATED"/>
    <property type="match status" value="1"/>
</dbReference>
<dbReference type="GO" id="GO:0003729">
    <property type="term" value="F:mRNA binding"/>
    <property type="evidence" value="ECO:0007669"/>
    <property type="project" value="InterPro"/>
</dbReference>
<dbReference type="InterPro" id="IPR037635">
    <property type="entry name" value="VTS1_SAM"/>
</dbReference>
<sequence>MNQTTQGYGLPAKFVFIPDLAKLRCCMRDAVHERSSITSVPPLIELHSFEASRVLQELKFKPHRHCAARDFGWLLAWSLGIHPVTRRIKLLIRLVWFSCYWPCFITATIKLPPLPAQISPSNVSSLRPPSSRPVATANRIRPSSDFYGQAQQGQGQGSAELDPQDKLAQQWIADIDQYETTLEEMAAATLDQDFKDELSAIEQWFRVLSEAERTAALYALLQQTTQVQIRFFIQVLQQMGKNHPMSGVLSPANFDKDPMTNRLSDAMSKLNVVDSARNSLVRPNAASSSKRHSGLDPSTINMMFPDAAAAIATEKAKYTQQIGNPPTSSRSGPTDARSSRAGPNLSGPSDDSNGQTPSSPWGAKDASRPKSAAGQPPMGQFVQPPPSAGGLLSPRNPMAGNPMAGNPMAGNPMAGNPNVFGTTMAGGDKPMSDLPLFSPVNAGSGNWASMVNTPMQPNFAQNQPPTQAADMVANATAMKLAALSTVNNRFALDDVRKYRRTRSNDAPGQAQGPLSPNAPGLQQNLGFGSGYRSRPNSPGMVLQNYGHGLAFTSPQNNGFLAAFDPNSPLINNGLAPMAMGQFGLVGAHPEGYLSDHSDLNRGRSPRGRRGTSKPPEDPTDPTLLQDVPSWLRSLRLHKYTDNLKDLKWTELVELDDKQLEDRGVNALGARRKMLKVFEQVKEAKAEGKIQN</sequence>
<dbReference type="PANTHER" id="PTHR12515:SF5">
    <property type="entry name" value="PROTEIN SMAUG"/>
    <property type="match status" value="1"/>
</dbReference>
<evidence type="ECO:0000256" key="2">
    <source>
        <dbReference type="ARBA" id="ARBA00004514"/>
    </source>
</evidence>
<evidence type="ECO:0000256" key="5">
    <source>
        <dbReference type="ARBA" id="ARBA00022490"/>
    </source>
</evidence>
<dbReference type="GO" id="GO:0005829">
    <property type="term" value="C:cytosol"/>
    <property type="evidence" value="ECO:0007669"/>
    <property type="project" value="UniProtKB-SubCell"/>
</dbReference>
<feature type="domain" description="SAM" evidence="14">
    <location>
        <begin position="622"/>
        <end position="683"/>
    </location>
</feature>
<evidence type="ECO:0000256" key="9">
    <source>
        <dbReference type="ARBA" id="ARBA00024046"/>
    </source>
</evidence>
<feature type="region of interest" description="Disordered" evidence="13">
    <location>
        <begin position="315"/>
        <end position="423"/>
    </location>
</feature>
<evidence type="ECO:0000256" key="11">
    <source>
        <dbReference type="ARBA" id="ARBA00054767"/>
    </source>
</evidence>
<feature type="region of interest" description="Disordered" evidence="13">
    <location>
        <begin position="593"/>
        <end position="624"/>
    </location>
</feature>
<comment type="caution">
    <text evidence="15">The sequence shown here is derived from an EMBL/GenBank/DDBJ whole genome shotgun (WGS) entry which is preliminary data.</text>
</comment>
<name>A0AAD9I4T8_9PEZI</name>
<dbReference type="GO" id="GO:0015031">
    <property type="term" value="P:protein transport"/>
    <property type="evidence" value="ECO:0007669"/>
    <property type="project" value="UniProtKB-KW"/>
</dbReference>
<evidence type="ECO:0000313" key="15">
    <source>
        <dbReference type="EMBL" id="KAK2070599.1"/>
    </source>
</evidence>
<evidence type="ECO:0000256" key="10">
    <source>
        <dbReference type="ARBA" id="ARBA00024136"/>
    </source>
</evidence>
<feature type="region of interest" description="Disordered" evidence="13">
    <location>
        <begin position="501"/>
        <end position="539"/>
    </location>
</feature>
<keyword evidence="5" id="KW-0963">Cytoplasm</keyword>
<feature type="compositionally biased region" description="Polar residues" evidence="13">
    <location>
        <begin position="346"/>
        <end position="359"/>
    </location>
</feature>
<evidence type="ECO:0000256" key="4">
    <source>
        <dbReference type="ARBA" id="ARBA00022448"/>
    </source>
</evidence>
<organism evidence="15 16">
    <name type="scientific">Phyllachora maydis</name>
    <dbReference type="NCBI Taxonomy" id="1825666"/>
    <lineage>
        <taxon>Eukaryota</taxon>
        <taxon>Fungi</taxon>
        <taxon>Dikarya</taxon>
        <taxon>Ascomycota</taxon>
        <taxon>Pezizomycotina</taxon>
        <taxon>Sordariomycetes</taxon>
        <taxon>Sordariomycetidae</taxon>
        <taxon>Phyllachorales</taxon>
        <taxon>Phyllachoraceae</taxon>
        <taxon>Phyllachora</taxon>
    </lineage>
</organism>
<evidence type="ECO:0000256" key="13">
    <source>
        <dbReference type="SAM" id="MobiDB-lite"/>
    </source>
</evidence>
<evidence type="ECO:0000256" key="6">
    <source>
        <dbReference type="ARBA" id="ARBA00022741"/>
    </source>
</evidence>
<evidence type="ECO:0000259" key="14">
    <source>
        <dbReference type="PROSITE" id="PS50105"/>
    </source>
</evidence>
<evidence type="ECO:0000313" key="16">
    <source>
        <dbReference type="Proteomes" id="UP001217918"/>
    </source>
</evidence>
<dbReference type="Pfam" id="PF07647">
    <property type="entry name" value="SAM_2"/>
    <property type="match status" value="1"/>
</dbReference>
<accession>A0AAD9I4T8</accession>
<dbReference type="SMART" id="SM00454">
    <property type="entry name" value="SAM"/>
    <property type="match status" value="1"/>
</dbReference>
<evidence type="ECO:0000256" key="12">
    <source>
        <dbReference type="ARBA" id="ARBA00073291"/>
    </source>
</evidence>
<feature type="compositionally biased region" description="Polar residues" evidence="13">
    <location>
        <begin position="318"/>
        <end position="332"/>
    </location>
</feature>
<comment type="function">
    <text evidence="11">RNA-binding protein involved in post-transcriptional regulation through transcript degradation.</text>
</comment>
<evidence type="ECO:0000256" key="7">
    <source>
        <dbReference type="ARBA" id="ARBA00022884"/>
    </source>
</evidence>
<dbReference type="GO" id="GO:0000932">
    <property type="term" value="C:P-body"/>
    <property type="evidence" value="ECO:0007669"/>
    <property type="project" value="UniProtKB-SubCell"/>
</dbReference>
<comment type="subunit">
    <text evidence="9">Monomer. Binds to RNA.</text>
</comment>
<comment type="similarity">
    <text evidence="3">Belongs to the VTS1 family.</text>
</comment>
<keyword evidence="6" id="KW-0547">Nucleotide-binding</keyword>
<dbReference type="GO" id="GO:0000289">
    <property type="term" value="P:nuclear-transcribed mRNA poly(A) tail shortening"/>
    <property type="evidence" value="ECO:0007669"/>
    <property type="project" value="TreeGrafter"/>
</dbReference>
<dbReference type="InterPro" id="IPR001660">
    <property type="entry name" value="SAM"/>
</dbReference>
<dbReference type="Gene3D" id="1.10.150.50">
    <property type="entry name" value="Transcription Factor, Ets-1"/>
    <property type="match status" value="1"/>
</dbReference>
<dbReference type="Proteomes" id="UP001217918">
    <property type="component" value="Unassembled WGS sequence"/>
</dbReference>
<protein>
    <recommendedName>
        <fullName evidence="10">RNA-binding protein VTS1</fullName>
    </recommendedName>
    <alternativeName>
        <fullName evidence="12">RNA-binding protein vts1</fullName>
    </alternativeName>
</protein>
<dbReference type="SUPFAM" id="SSF47769">
    <property type="entry name" value="SAM/Pointed domain"/>
    <property type="match status" value="1"/>
</dbReference>
<evidence type="ECO:0000256" key="8">
    <source>
        <dbReference type="ARBA" id="ARBA00022927"/>
    </source>
</evidence>
<keyword evidence="4" id="KW-0813">Transport</keyword>
<keyword evidence="7" id="KW-0694">RNA-binding</keyword>
<dbReference type="EMBL" id="JAQQPM010000004">
    <property type="protein sequence ID" value="KAK2070599.1"/>
    <property type="molecule type" value="Genomic_DNA"/>
</dbReference>